<evidence type="ECO:0008006" key="4">
    <source>
        <dbReference type="Google" id="ProtNLM"/>
    </source>
</evidence>
<dbReference type="EMBL" id="JBEPSH010000009">
    <property type="protein sequence ID" value="MET4579453.1"/>
    <property type="molecule type" value="Genomic_DNA"/>
</dbReference>
<reference evidence="2 3" key="1">
    <citation type="submission" date="2024-06" db="EMBL/GenBank/DDBJ databases">
        <title>Sorghum-associated microbial communities from plants grown in Nebraska, USA.</title>
        <authorList>
            <person name="Schachtman D."/>
        </authorList>
    </citation>
    <scope>NUCLEOTIDE SEQUENCE [LARGE SCALE GENOMIC DNA]</scope>
    <source>
        <strain evidence="2 3">2709</strain>
    </source>
</reference>
<sequence length="138" mass="15244">MRRLAIALGVLAVLSGCAQTNYQVYEGRTSQIIEGQGGTKEVIDGYEIWDNGDPPRRYQVLGVTTVEDFDNLFGNARMRTAIAEEIKKAGGDAAIVQDGYSQGQSMNMAFNSRGQMAVGPSFGRKNIRYRIVKYLDKK</sequence>
<organism evidence="2 3">
    <name type="scientific">Ottowia thiooxydans</name>
    <dbReference type="NCBI Taxonomy" id="219182"/>
    <lineage>
        <taxon>Bacteria</taxon>
        <taxon>Pseudomonadati</taxon>
        <taxon>Pseudomonadota</taxon>
        <taxon>Betaproteobacteria</taxon>
        <taxon>Burkholderiales</taxon>
        <taxon>Comamonadaceae</taxon>
        <taxon>Ottowia</taxon>
    </lineage>
</organism>
<evidence type="ECO:0000313" key="3">
    <source>
        <dbReference type="Proteomes" id="UP001549320"/>
    </source>
</evidence>
<comment type="caution">
    <text evidence="2">The sequence shown here is derived from an EMBL/GenBank/DDBJ whole genome shotgun (WGS) entry which is preliminary data.</text>
</comment>
<dbReference type="Proteomes" id="UP001549320">
    <property type="component" value="Unassembled WGS sequence"/>
</dbReference>
<protein>
    <recommendedName>
        <fullName evidence="4">Lipoprotein</fullName>
    </recommendedName>
</protein>
<evidence type="ECO:0000313" key="2">
    <source>
        <dbReference type="EMBL" id="MET4579453.1"/>
    </source>
</evidence>
<dbReference type="PROSITE" id="PS51257">
    <property type="entry name" value="PROKAR_LIPOPROTEIN"/>
    <property type="match status" value="1"/>
</dbReference>
<evidence type="ECO:0000256" key="1">
    <source>
        <dbReference type="SAM" id="SignalP"/>
    </source>
</evidence>
<gene>
    <name evidence="2" type="ORF">ABIE13_004581</name>
</gene>
<name>A0ABV2QEY4_9BURK</name>
<accession>A0ABV2QEY4</accession>
<feature type="signal peptide" evidence="1">
    <location>
        <begin position="1"/>
        <end position="18"/>
    </location>
</feature>
<proteinExistence type="predicted"/>
<feature type="chain" id="PRO_5045375099" description="Lipoprotein" evidence="1">
    <location>
        <begin position="19"/>
        <end position="138"/>
    </location>
</feature>
<keyword evidence="1" id="KW-0732">Signal</keyword>
<dbReference type="RefSeq" id="WP_354447551.1">
    <property type="nucleotide sequence ID" value="NZ_JBEPSH010000009.1"/>
</dbReference>
<keyword evidence="3" id="KW-1185">Reference proteome</keyword>